<dbReference type="Proteomes" id="UP001139648">
    <property type="component" value="Unassembled WGS sequence"/>
</dbReference>
<comment type="caution">
    <text evidence="2">The sequence shown here is derived from an EMBL/GenBank/DDBJ whole genome shotgun (WGS) entry which is preliminary data.</text>
</comment>
<feature type="chain" id="PRO_5040975135" description="Ig-like domain-containing protein" evidence="1">
    <location>
        <begin position="31"/>
        <end position="118"/>
    </location>
</feature>
<sequence length="118" mass="12285">MRRLSKIAMPAVLAAGLLVAPGVLSSSASASSSLTLTGGGCEPLARRFLCSVSFTGAVAPVAIRWFVNGFNVPAFDNRTFVGIGCQPTFRYDIRSVISDATGASVEFRTSPVCRSGNP</sequence>
<evidence type="ECO:0000256" key="1">
    <source>
        <dbReference type="SAM" id="SignalP"/>
    </source>
</evidence>
<evidence type="ECO:0008006" key="4">
    <source>
        <dbReference type="Google" id="ProtNLM"/>
    </source>
</evidence>
<dbReference type="EMBL" id="JAMZEB010000002">
    <property type="protein sequence ID" value="MCP2358157.1"/>
    <property type="molecule type" value="Genomic_DNA"/>
</dbReference>
<feature type="signal peptide" evidence="1">
    <location>
        <begin position="1"/>
        <end position="30"/>
    </location>
</feature>
<reference evidence="2" key="1">
    <citation type="submission" date="2022-06" db="EMBL/GenBank/DDBJ databases">
        <title>Sequencing the genomes of 1000 actinobacteria strains.</title>
        <authorList>
            <person name="Klenk H.-P."/>
        </authorList>
    </citation>
    <scope>NUCLEOTIDE SEQUENCE</scope>
    <source>
        <strain evidence="2">DSM 46694</strain>
    </source>
</reference>
<proteinExistence type="predicted"/>
<name>A0A9X2GGI9_9ACTN</name>
<gene>
    <name evidence="2" type="ORF">HD597_005177</name>
</gene>
<keyword evidence="1" id="KW-0732">Signal</keyword>
<evidence type="ECO:0000313" key="3">
    <source>
        <dbReference type="Proteomes" id="UP001139648"/>
    </source>
</evidence>
<dbReference type="AlphaFoldDB" id="A0A9X2GGI9"/>
<accession>A0A9X2GGI9</accession>
<protein>
    <recommendedName>
        <fullName evidence="4">Ig-like domain-containing protein</fullName>
    </recommendedName>
</protein>
<keyword evidence="3" id="KW-1185">Reference proteome</keyword>
<organism evidence="2 3">
    <name type="scientific">Nonomuraea thailandensis</name>
    <dbReference type="NCBI Taxonomy" id="1188745"/>
    <lineage>
        <taxon>Bacteria</taxon>
        <taxon>Bacillati</taxon>
        <taxon>Actinomycetota</taxon>
        <taxon>Actinomycetes</taxon>
        <taxon>Streptosporangiales</taxon>
        <taxon>Streptosporangiaceae</taxon>
        <taxon>Nonomuraea</taxon>
    </lineage>
</organism>
<dbReference type="RefSeq" id="WP_253745252.1">
    <property type="nucleotide sequence ID" value="NZ_BAABKA010000067.1"/>
</dbReference>
<evidence type="ECO:0000313" key="2">
    <source>
        <dbReference type="EMBL" id="MCP2358157.1"/>
    </source>
</evidence>